<keyword evidence="4" id="KW-1185">Reference proteome</keyword>
<feature type="transmembrane region" description="Helical" evidence="2">
    <location>
        <begin position="105"/>
        <end position="126"/>
    </location>
</feature>
<evidence type="ECO:0000313" key="3">
    <source>
        <dbReference type="EMBL" id="KAF5348486.1"/>
    </source>
</evidence>
<dbReference type="EMBL" id="JAACJO010000019">
    <property type="protein sequence ID" value="KAF5348486.1"/>
    <property type="molecule type" value="Genomic_DNA"/>
</dbReference>
<comment type="caution">
    <text evidence="3">The sequence shown here is derived from an EMBL/GenBank/DDBJ whole genome shotgun (WGS) entry which is preliminary data.</text>
</comment>
<feature type="region of interest" description="Disordered" evidence="1">
    <location>
        <begin position="27"/>
        <end position="68"/>
    </location>
</feature>
<protein>
    <submittedName>
        <fullName evidence="3">Uncharacterized protein</fullName>
    </submittedName>
</protein>
<keyword evidence="2" id="KW-0472">Membrane</keyword>
<keyword evidence="2" id="KW-0812">Transmembrane</keyword>
<organism evidence="3 4">
    <name type="scientific">Leucocoprinus leucothites</name>
    <dbReference type="NCBI Taxonomy" id="201217"/>
    <lineage>
        <taxon>Eukaryota</taxon>
        <taxon>Fungi</taxon>
        <taxon>Dikarya</taxon>
        <taxon>Basidiomycota</taxon>
        <taxon>Agaricomycotina</taxon>
        <taxon>Agaricomycetes</taxon>
        <taxon>Agaricomycetidae</taxon>
        <taxon>Agaricales</taxon>
        <taxon>Agaricineae</taxon>
        <taxon>Agaricaceae</taxon>
        <taxon>Leucocoprinus</taxon>
    </lineage>
</organism>
<evidence type="ECO:0000256" key="2">
    <source>
        <dbReference type="SAM" id="Phobius"/>
    </source>
</evidence>
<keyword evidence="2" id="KW-1133">Transmembrane helix</keyword>
<name>A0A8H5CUV5_9AGAR</name>
<feature type="transmembrane region" description="Helical" evidence="2">
    <location>
        <begin position="75"/>
        <end position="93"/>
    </location>
</feature>
<dbReference type="Proteomes" id="UP000559027">
    <property type="component" value="Unassembled WGS sequence"/>
</dbReference>
<reference evidence="3 4" key="1">
    <citation type="journal article" date="2020" name="ISME J.">
        <title>Uncovering the hidden diversity of litter-decomposition mechanisms in mushroom-forming fungi.</title>
        <authorList>
            <person name="Floudas D."/>
            <person name="Bentzer J."/>
            <person name="Ahren D."/>
            <person name="Johansson T."/>
            <person name="Persson P."/>
            <person name="Tunlid A."/>
        </authorList>
    </citation>
    <scope>NUCLEOTIDE SEQUENCE [LARGE SCALE GENOMIC DNA]</scope>
    <source>
        <strain evidence="3 4">CBS 146.42</strain>
    </source>
</reference>
<sequence length="198" mass="21299">MASAPNDANHPYLTVSSVDSVHHTQTNQGVEHASQGDDGFDNDGELGNNDSTSDDSQPTNNGGPTRSLASQPGDVYFVIPVAAFLMLQVMLFAQDSYQSKAEYMASLLTGGIALASLVAFFAARFATRRTQGGIFASAQVFLGFSTIAAQEVSVILYMFRDTDNLAINILLAVFFGVTFTLCIGCIVYCRIKDRMRAD</sequence>
<accession>A0A8H5CUV5</accession>
<feature type="compositionally biased region" description="Polar residues" evidence="1">
    <location>
        <begin position="48"/>
        <end position="68"/>
    </location>
</feature>
<proteinExistence type="predicted"/>
<evidence type="ECO:0000256" key="1">
    <source>
        <dbReference type="SAM" id="MobiDB-lite"/>
    </source>
</evidence>
<dbReference type="AlphaFoldDB" id="A0A8H5CUV5"/>
<feature type="transmembrane region" description="Helical" evidence="2">
    <location>
        <begin position="138"/>
        <end position="159"/>
    </location>
</feature>
<feature type="transmembrane region" description="Helical" evidence="2">
    <location>
        <begin position="165"/>
        <end position="189"/>
    </location>
</feature>
<evidence type="ECO:0000313" key="4">
    <source>
        <dbReference type="Proteomes" id="UP000559027"/>
    </source>
</evidence>
<gene>
    <name evidence="3" type="ORF">D9756_009668</name>
</gene>